<evidence type="ECO:0000256" key="3">
    <source>
        <dbReference type="ARBA" id="ARBA00022801"/>
    </source>
</evidence>
<organism evidence="7 8">
    <name type="scientific">Coccomyxa viridis</name>
    <dbReference type="NCBI Taxonomy" id="1274662"/>
    <lineage>
        <taxon>Eukaryota</taxon>
        <taxon>Viridiplantae</taxon>
        <taxon>Chlorophyta</taxon>
        <taxon>core chlorophytes</taxon>
        <taxon>Trebouxiophyceae</taxon>
        <taxon>Trebouxiophyceae incertae sedis</taxon>
        <taxon>Coccomyxaceae</taxon>
        <taxon>Coccomyxa</taxon>
    </lineage>
</organism>
<dbReference type="Gene3D" id="2.30.42.10">
    <property type="match status" value="1"/>
</dbReference>
<dbReference type="EMBL" id="CAUYUE010000010">
    <property type="protein sequence ID" value="CAK0784453.1"/>
    <property type="molecule type" value="Genomic_DNA"/>
</dbReference>
<dbReference type="PROSITE" id="PS50106">
    <property type="entry name" value="PDZ"/>
    <property type="match status" value="1"/>
</dbReference>
<dbReference type="Pfam" id="PF17820">
    <property type="entry name" value="PDZ_6"/>
    <property type="match status" value="1"/>
</dbReference>
<keyword evidence="3" id="KW-0378">Hydrolase</keyword>
<dbReference type="CDD" id="cd06782">
    <property type="entry name" value="cpPDZ_CPP-like"/>
    <property type="match status" value="1"/>
</dbReference>
<dbReference type="InterPro" id="IPR029045">
    <property type="entry name" value="ClpP/crotonase-like_dom_sf"/>
</dbReference>
<dbReference type="SMART" id="SM00245">
    <property type="entry name" value="TSPc"/>
    <property type="match status" value="1"/>
</dbReference>
<evidence type="ECO:0000259" key="6">
    <source>
        <dbReference type="PROSITE" id="PS50106"/>
    </source>
</evidence>
<keyword evidence="2" id="KW-0645">Protease</keyword>
<dbReference type="Gene3D" id="3.30.750.44">
    <property type="match status" value="1"/>
</dbReference>
<dbReference type="InterPro" id="IPR041489">
    <property type="entry name" value="PDZ_6"/>
</dbReference>
<dbReference type="InterPro" id="IPR001478">
    <property type="entry name" value="PDZ"/>
</dbReference>
<dbReference type="GO" id="GO:0008236">
    <property type="term" value="F:serine-type peptidase activity"/>
    <property type="evidence" value="ECO:0007669"/>
    <property type="project" value="UniProtKB-KW"/>
</dbReference>
<evidence type="ECO:0000256" key="5">
    <source>
        <dbReference type="SAM" id="MobiDB-lite"/>
    </source>
</evidence>
<dbReference type="InterPro" id="IPR005151">
    <property type="entry name" value="Tail-specific_protease"/>
</dbReference>
<dbReference type="NCBIfam" id="TIGR00225">
    <property type="entry name" value="prc"/>
    <property type="match status" value="1"/>
</dbReference>
<evidence type="ECO:0000256" key="4">
    <source>
        <dbReference type="ARBA" id="ARBA00022825"/>
    </source>
</evidence>
<keyword evidence="8" id="KW-1185">Reference proteome</keyword>
<dbReference type="PANTHER" id="PTHR32060:SF22">
    <property type="entry name" value="CARBOXYL-TERMINAL-PROCESSING PEPTIDASE 3, CHLOROPLASTIC"/>
    <property type="match status" value="1"/>
</dbReference>
<comment type="similarity">
    <text evidence="1">Belongs to the peptidase S41A family.</text>
</comment>
<proteinExistence type="inferred from homology"/>
<evidence type="ECO:0000313" key="7">
    <source>
        <dbReference type="EMBL" id="CAK0784453.1"/>
    </source>
</evidence>
<dbReference type="CDD" id="cd07560">
    <property type="entry name" value="Peptidase_S41_CPP"/>
    <property type="match status" value="1"/>
</dbReference>
<dbReference type="Gene3D" id="3.90.226.10">
    <property type="entry name" value="2-enoyl-CoA Hydratase, Chain A, domain 1"/>
    <property type="match status" value="1"/>
</dbReference>
<dbReference type="Proteomes" id="UP001314263">
    <property type="component" value="Unassembled WGS sequence"/>
</dbReference>
<dbReference type="InterPro" id="IPR036034">
    <property type="entry name" value="PDZ_sf"/>
</dbReference>
<reference evidence="7 8" key="1">
    <citation type="submission" date="2023-10" db="EMBL/GenBank/DDBJ databases">
        <authorList>
            <person name="Maclean D."/>
            <person name="Macfadyen A."/>
        </authorList>
    </citation>
    <scope>NUCLEOTIDE SEQUENCE [LARGE SCALE GENOMIC DNA]</scope>
</reference>
<dbReference type="SMART" id="SM00228">
    <property type="entry name" value="PDZ"/>
    <property type="match status" value="1"/>
</dbReference>
<protein>
    <recommendedName>
        <fullName evidence="6">PDZ domain-containing protein</fullName>
    </recommendedName>
</protein>
<dbReference type="PANTHER" id="PTHR32060">
    <property type="entry name" value="TAIL-SPECIFIC PROTEASE"/>
    <property type="match status" value="1"/>
</dbReference>
<dbReference type="GO" id="GO:0006508">
    <property type="term" value="P:proteolysis"/>
    <property type="evidence" value="ECO:0007669"/>
    <property type="project" value="UniProtKB-KW"/>
</dbReference>
<evidence type="ECO:0000313" key="8">
    <source>
        <dbReference type="Proteomes" id="UP001314263"/>
    </source>
</evidence>
<feature type="region of interest" description="Disordered" evidence="5">
    <location>
        <begin position="67"/>
        <end position="92"/>
    </location>
</feature>
<dbReference type="GO" id="GO:0004175">
    <property type="term" value="F:endopeptidase activity"/>
    <property type="evidence" value="ECO:0007669"/>
    <property type="project" value="TreeGrafter"/>
</dbReference>
<evidence type="ECO:0000256" key="1">
    <source>
        <dbReference type="ARBA" id="ARBA00009179"/>
    </source>
</evidence>
<feature type="domain" description="PDZ" evidence="6">
    <location>
        <begin position="220"/>
        <end position="304"/>
    </location>
</feature>
<feature type="compositionally biased region" description="Polar residues" evidence="5">
    <location>
        <begin position="82"/>
        <end position="92"/>
    </location>
</feature>
<dbReference type="Pfam" id="PF03572">
    <property type="entry name" value="Peptidase_S41"/>
    <property type="match status" value="1"/>
</dbReference>
<comment type="caution">
    <text evidence="7">The sequence shown here is derived from an EMBL/GenBank/DDBJ whole genome shotgun (WGS) entry which is preliminary data.</text>
</comment>
<dbReference type="AlphaFoldDB" id="A0AAV1IEY8"/>
<sequence>MLLQTQSNGLVMQTSINSNKMQRPIPVLCSRRSLSCVSSISNGDFRQKDRALQHLPAYSHRAMQQTGAVTATVQPEEPSEPGQRSLSETQQHSAEPTLWNTGLWAQHILRKSGAALASFTASVLVLTSGPAIAEQTIVRFPASADPKIFAAQQTLVEAWSIIEDAYVDAQFGGHAWEDELSNALVATYGAEDGEGAYKQIGSMLAKLGDPFTRIVPASEYANFRVSSDGEVQGVGLLIAADPTSGKLVVLAPIQGGPADRAGIKPGDEVLSIDGATTEGWDGDRAAKSLRGTSGSSVMVKFARRSEQMPGVAGRPEQPPKTELKQVNLKREKLELSPVYSTAVDHDGHKLGYIRLVNFGQHAALDMQHAVQKLQGNGAEGFILDLRNNPGGLVRSGLDIARLWMDGDAAIFNVQGREDNGHIAIMQRVILEEGLAASDLPLAVLVNGGSASASEILAGALHDNGRATLIGEKTFGKGKIQSVFELADGSALFVTVAKYRTPNMEDIDQVGIQPDTACSLGEAGHQAAAGVPVNKKTAESVLSQLQEDSCVLTAEALLESKLAHT</sequence>
<accession>A0AAV1IEY8</accession>
<keyword evidence="4" id="KW-0720">Serine protease</keyword>
<evidence type="ECO:0000256" key="2">
    <source>
        <dbReference type="ARBA" id="ARBA00022670"/>
    </source>
</evidence>
<gene>
    <name evidence="7" type="ORF">CVIRNUC_007657</name>
</gene>
<dbReference type="SUPFAM" id="SSF50156">
    <property type="entry name" value="PDZ domain-like"/>
    <property type="match status" value="1"/>
</dbReference>
<dbReference type="InterPro" id="IPR004447">
    <property type="entry name" value="Peptidase_S41A"/>
</dbReference>
<name>A0AAV1IEY8_9CHLO</name>
<dbReference type="SUPFAM" id="SSF52096">
    <property type="entry name" value="ClpP/crotonase"/>
    <property type="match status" value="1"/>
</dbReference>